<dbReference type="Gene3D" id="3.90.190.10">
    <property type="entry name" value="Protein tyrosine phosphatase superfamily"/>
    <property type="match status" value="1"/>
</dbReference>
<dbReference type="GO" id="GO:0030141">
    <property type="term" value="C:secretory granule"/>
    <property type="evidence" value="ECO:0007669"/>
    <property type="project" value="InterPro"/>
</dbReference>
<keyword evidence="4" id="KW-1185">Reference proteome</keyword>
<dbReference type="PANTHER" id="PTHR46106">
    <property type="entry name" value="IA-2 PROTEIN TYROSINE PHOSPHATASE, ISOFORM C"/>
    <property type="match status" value="1"/>
</dbReference>
<name>A0AAE1UR54_9SOLA</name>
<dbReference type="GO" id="GO:0004725">
    <property type="term" value="F:protein tyrosine phosphatase activity"/>
    <property type="evidence" value="ECO:0007669"/>
    <property type="project" value="InterPro"/>
</dbReference>
<organism evidence="3 4">
    <name type="scientific">Anisodus tanguticus</name>
    <dbReference type="NCBI Taxonomy" id="243964"/>
    <lineage>
        <taxon>Eukaryota</taxon>
        <taxon>Viridiplantae</taxon>
        <taxon>Streptophyta</taxon>
        <taxon>Embryophyta</taxon>
        <taxon>Tracheophyta</taxon>
        <taxon>Spermatophyta</taxon>
        <taxon>Magnoliopsida</taxon>
        <taxon>eudicotyledons</taxon>
        <taxon>Gunneridae</taxon>
        <taxon>Pentapetalae</taxon>
        <taxon>asterids</taxon>
        <taxon>lamiids</taxon>
        <taxon>Solanales</taxon>
        <taxon>Solanaceae</taxon>
        <taxon>Solanoideae</taxon>
        <taxon>Hyoscyameae</taxon>
        <taxon>Anisodus</taxon>
    </lineage>
</organism>
<dbReference type="SUPFAM" id="SSF52799">
    <property type="entry name" value="(Phosphotyrosine protein) phosphatases II"/>
    <property type="match status" value="1"/>
</dbReference>
<dbReference type="Pfam" id="PF00102">
    <property type="entry name" value="Y_phosphatase"/>
    <property type="match status" value="1"/>
</dbReference>
<evidence type="ECO:0000259" key="2">
    <source>
        <dbReference type="PROSITE" id="PS50055"/>
    </source>
</evidence>
<comment type="caution">
    <text evidence="3">The sequence shown here is derived from an EMBL/GenBank/DDBJ whole genome shotgun (WGS) entry which is preliminary data.</text>
</comment>
<evidence type="ECO:0000313" key="3">
    <source>
        <dbReference type="EMBL" id="KAK4336896.1"/>
    </source>
</evidence>
<dbReference type="AlphaFoldDB" id="A0AAE1UR54"/>
<evidence type="ECO:0000313" key="4">
    <source>
        <dbReference type="Proteomes" id="UP001291623"/>
    </source>
</evidence>
<reference evidence="3" key="1">
    <citation type="submission" date="2023-12" db="EMBL/GenBank/DDBJ databases">
        <title>Genome assembly of Anisodus tanguticus.</title>
        <authorList>
            <person name="Wang Y.-J."/>
        </authorList>
    </citation>
    <scope>NUCLEOTIDE SEQUENCE</scope>
    <source>
        <strain evidence="3">KB-2021</strain>
        <tissue evidence="3">Leaf</tissue>
    </source>
</reference>
<dbReference type="EMBL" id="JAVYJV010000078">
    <property type="protein sequence ID" value="KAK4336896.1"/>
    <property type="molecule type" value="Genomic_DNA"/>
</dbReference>
<protein>
    <recommendedName>
        <fullName evidence="2">Tyrosine-protein phosphatase domain-containing protein</fullName>
    </recommendedName>
</protein>
<dbReference type="InterPro" id="IPR029021">
    <property type="entry name" value="Prot-tyrosine_phosphatase-like"/>
</dbReference>
<proteinExistence type="predicted"/>
<dbReference type="PANTHER" id="PTHR46106:SF4">
    <property type="entry name" value="IA-2 PROTEIN TYROSINE PHOSPHATASE, ISOFORM C"/>
    <property type="match status" value="1"/>
</dbReference>
<sequence>MSLFILPKEYVEMCDKKPENIRIMLELCRQRMKNDFNNEIKKQEKEPKLGSNLSPKLKNQQTSNQPIENQIIQPSLVKEKDPLVSVAMNMNISTGHLILEYMENYLKQNGNKINRDWNALNKTNIEDYLESSQNAAKLCSSRNKNRYPDDLKTLPFDNSRVLLNDLESKDQTDYINASLILDADPQKPIYIATQGPLEQTICDFWQMIWEQGSSVIVMLTRLSENGIEQSARYWPEKATALISSSVATEGTTKIAGLISQLDLVIILQQNHLDLTHLFINNTIHQ</sequence>
<dbReference type="GO" id="GO:0051046">
    <property type="term" value="P:regulation of secretion"/>
    <property type="evidence" value="ECO:0007669"/>
    <property type="project" value="TreeGrafter"/>
</dbReference>
<feature type="compositionally biased region" description="Polar residues" evidence="1">
    <location>
        <begin position="51"/>
        <end position="64"/>
    </location>
</feature>
<dbReference type="Proteomes" id="UP001291623">
    <property type="component" value="Unassembled WGS sequence"/>
</dbReference>
<dbReference type="SMART" id="SM00194">
    <property type="entry name" value="PTPc"/>
    <property type="match status" value="1"/>
</dbReference>
<dbReference type="InterPro" id="IPR033522">
    <property type="entry name" value="IA-2/IA-2_beta"/>
</dbReference>
<accession>A0AAE1UR54</accession>
<feature type="domain" description="Tyrosine-protein phosphatase" evidence="2">
    <location>
        <begin position="113"/>
        <end position="254"/>
    </location>
</feature>
<dbReference type="PROSITE" id="PS50055">
    <property type="entry name" value="TYR_PHOSPHATASE_PTP"/>
    <property type="match status" value="1"/>
</dbReference>
<evidence type="ECO:0000256" key="1">
    <source>
        <dbReference type="SAM" id="MobiDB-lite"/>
    </source>
</evidence>
<feature type="region of interest" description="Disordered" evidence="1">
    <location>
        <begin position="40"/>
        <end position="64"/>
    </location>
</feature>
<gene>
    <name evidence="3" type="ORF">RND71_043461</name>
</gene>
<dbReference type="InterPro" id="IPR000242">
    <property type="entry name" value="PTP_cat"/>
</dbReference>
<dbReference type="PRINTS" id="PR00700">
    <property type="entry name" value="PRTYPHPHTASE"/>
</dbReference>